<dbReference type="Proteomes" id="UP000261600">
    <property type="component" value="Unplaced"/>
</dbReference>
<reference evidence="1" key="1">
    <citation type="submission" date="2025-08" db="UniProtKB">
        <authorList>
            <consortium name="Ensembl"/>
        </authorList>
    </citation>
    <scope>IDENTIFICATION</scope>
</reference>
<sequence length="67" mass="7696">MFKHDRLLHQQMAVCRSIRSGLGSVFCSDLFSLEHLFHPLSFDSMTAGLQLMWLITCVKVCYALKSF</sequence>
<dbReference type="Ensembl" id="ENSMALT00000011264.1">
    <property type="protein sequence ID" value="ENSMALP00000011025.1"/>
    <property type="gene ID" value="ENSMALG00000007861.1"/>
</dbReference>
<accession>A0A3Q3J396</accession>
<protein>
    <submittedName>
        <fullName evidence="1">Uncharacterized protein</fullName>
    </submittedName>
</protein>
<organism evidence="1 2">
    <name type="scientific">Monopterus albus</name>
    <name type="common">Swamp eel</name>
    <dbReference type="NCBI Taxonomy" id="43700"/>
    <lineage>
        <taxon>Eukaryota</taxon>
        <taxon>Metazoa</taxon>
        <taxon>Chordata</taxon>
        <taxon>Craniata</taxon>
        <taxon>Vertebrata</taxon>
        <taxon>Euteleostomi</taxon>
        <taxon>Actinopterygii</taxon>
        <taxon>Neopterygii</taxon>
        <taxon>Teleostei</taxon>
        <taxon>Neoteleostei</taxon>
        <taxon>Acanthomorphata</taxon>
        <taxon>Anabantaria</taxon>
        <taxon>Synbranchiformes</taxon>
        <taxon>Synbranchidae</taxon>
        <taxon>Monopterus</taxon>
    </lineage>
</organism>
<evidence type="ECO:0000313" key="1">
    <source>
        <dbReference type="Ensembl" id="ENSMALP00000011025.1"/>
    </source>
</evidence>
<dbReference type="AlphaFoldDB" id="A0A3Q3J396"/>
<name>A0A3Q3J396_MONAL</name>
<evidence type="ECO:0000313" key="2">
    <source>
        <dbReference type="Proteomes" id="UP000261600"/>
    </source>
</evidence>
<proteinExistence type="predicted"/>
<reference evidence="1" key="2">
    <citation type="submission" date="2025-09" db="UniProtKB">
        <authorList>
            <consortium name="Ensembl"/>
        </authorList>
    </citation>
    <scope>IDENTIFICATION</scope>
</reference>
<keyword evidence="2" id="KW-1185">Reference proteome</keyword>